<keyword evidence="1" id="KW-0812">Transmembrane</keyword>
<dbReference type="EMBL" id="JAFBEI010000001">
    <property type="protein sequence ID" value="MBM7635275.1"/>
    <property type="molecule type" value="Genomic_DNA"/>
</dbReference>
<reference evidence="2 3" key="1">
    <citation type="submission" date="2021-01" db="EMBL/GenBank/DDBJ databases">
        <title>Genomic Encyclopedia of Type Strains, Phase IV (KMG-IV): sequencing the most valuable type-strain genomes for metagenomic binning, comparative biology and taxonomic classification.</title>
        <authorList>
            <person name="Goeker M."/>
        </authorList>
    </citation>
    <scope>NUCLEOTIDE SEQUENCE [LARGE SCALE GENOMIC DNA]</scope>
    <source>
        <strain evidence="2 3">DSM 27513</strain>
    </source>
</reference>
<keyword evidence="3" id="KW-1185">Reference proteome</keyword>
<dbReference type="PANTHER" id="PTHR36840:SF1">
    <property type="entry name" value="BLL5714 PROTEIN"/>
    <property type="match status" value="1"/>
</dbReference>
<evidence type="ECO:0000256" key="1">
    <source>
        <dbReference type="SAM" id="Phobius"/>
    </source>
</evidence>
<comment type="caution">
    <text evidence="2">The sequence shown here is derived from an EMBL/GenBank/DDBJ whole genome shotgun (WGS) entry which is preliminary data.</text>
</comment>
<feature type="transmembrane region" description="Helical" evidence="1">
    <location>
        <begin position="60"/>
        <end position="79"/>
    </location>
</feature>
<dbReference type="Pfam" id="PF06772">
    <property type="entry name" value="LtrA"/>
    <property type="match status" value="1"/>
</dbReference>
<name>A0ABS2PJS2_9STRE</name>
<sequence length="230" mass="26662">MAILAWRFTFLFIALLTFESLDIYPFLIGFGIGLFLLYFYRRKLSRLPLNYAHISERFTLLVIIAFGEMLMSGIASYFTLESFSLLSPLVFLMILLLFHIYRFEFDQHIHCLPASSLGLRLVYVHYPIFLGMAIITVSLAFVPNEGVDSIFLVSFFYLGLGLFLLGILWQNLFHRPRGKEGRQLAWRAGLLYGVSLSLAIWQGDNRFLELVIIGLTLLVMTYLHRYYSRT</sequence>
<keyword evidence="1" id="KW-0472">Membrane</keyword>
<protein>
    <submittedName>
        <fullName evidence="2">Low temperature requirement protein LtrA</fullName>
    </submittedName>
</protein>
<feature type="transmembrane region" description="Helical" evidence="1">
    <location>
        <begin position="85"/>
        <end position="101"/>
    </location>
</feature>
<feature type="transmembrane region" description="Helical" evidence="1">
    <location>
        <begin position="23"/>
        <end position="40"/>
    </location>
</feature>
<keyword evidence="1" id="KW-1133">Transmembrane helix</keyword>
<dbReference type="PANTHER" id="PTHR36840">
    <property type="entry name" value="BLL5714 PROTEIN"/>
    <property type="match status" value="1"/>
</dbReference>
<evidence type="ECO:0000313" key="3">
    <source>
        <dbReference type="Proteomes" id="UP000809081"/>
    </source>
</evidence>
<feature type="transmembrane region" description="Helical" evidence="1">
    <location>
        <begin position="122"/>
        <end position="143"/>
    </location>
</feature>
<accession>A0ABS2PJS2</accession>
<organism evidence="2 3">
    <name type="scientific">Streptococcus saliviloxodontae</name>
    <dbReference type="NCBI Taxonomy" id="1349416"/>
    <lineage>
        <taxon>Bacteria</taxon>
        <taxon>Bacillati</taxon>
        <taxon>Bacillota</taxon>
        <taxon>Bacilli</taxon>
        <taxon>Lactobacillales</taxon>
        <taxon>Streptococcaceae</taxon>
        <taxon>Streptococcus</taxon>
    </lineage>
</organism>
<feature type="transmembrane region" description="Helical" evidence="1">
    <location>
        <begin position="207"/>
        <end position="227"/>
    </location>
</feature>
<dbReference type="Proteomes" id="UP000809081">
    <property type="component" value="Unassembled WGS sequence"/>
</dbReference>
<feature type="transmembrane region" description="Helical" evidence="1">
    <location>
        <begin position="184"/>
        <end position="201"/>
    </location>
</feature>
<dbReference type="InterPro" id="IPR010640">
    <property type="entry name" value="Low_temperature_requirement_A"/>
</dbReference>
<proteinExistence type="predicted"/>
<gene>
    <name evidence="2" type="ORF">JOC31_000066</name>
</gene>
<evidence type="ECO:0000313" key="2">
    <source>
        <dbReference type="EMBL" id="MBM7635275.1"/>
    </source>
</evidence>
<feature type="transmembrane region" description="Helical" evidence="1">
    <location>
        <begin position="149"/>
        <end position="172"/>
    </location>
</feature>